<sequence length="452" mass="50086">MSEDFNGNTGRAVPADRLSRLFGMGRMSGGMAGRALASGAGQVARGRRPRLNDLLMTPANAKALTDELSRMRGAAMKVGQLISMETADLLPPELAAIFARLRADADPMPPKQLRRVLEDNWGSDWQKRFRRFDVRPIAAASIGQVHRAQTKDGRNLAIKVQYPGVRGSIDSDVRNIGGLMRMPGVVPRQMDLSGLLDDARRQLHEEADYIREAEALERFHGLLGDDPEFVVPRLQPDLSTRDILAMDYIESQPLDAVETGPQETRDTIAARLIALVLRELFDLGYMQTDPNFANYRWQPDTGRIVLLDFGATQALSPALVAAYRALMEAGFARDRAAESTAMQAVGIFGADDPTRHRETILDMFETALEPVLSDRPHDFAGSDLLGRLRRKGMSIGAERDFWHVPPTETLFVQRKVAGTYLLAARLGANVALRPIVERFRQAQDRRAGKPPL</sequence>
<dbReference type="GO" id="GO:0006744">
    <property type="term" value="P:ubiquinone biosynthetic process"/>
    <property type="evidence" value="ECO:0007669"/>
    <property type="project" value="TreeGrafter"/>
</dbReference>
<dbReference type="GO" id="GO:0005524">
    <property type="term" value="F:ATP binding"/>
    <property type="evidence" value="ECO:0007669"/>
    <property type="project" value="UniProtKB-KW"/>
</dbReference>
<protein>
    <submittedName>
        <fullName evidence="6">ABC1 family protein</fullName>
    </submittedName>
</protein>
<dbReference type="InterPro" id="IPR011009">
    <property type="entry name" value="Kinase-like_dom_sf"/>
</dbReference>
<proteinExistence type="inferred from homology"/>
<evidence type="ECO:0000259" key="5">
    <source>
        <dbReference type="Pfam" id="PF03109"/>
    </source>
</evidence>
<organism evidence="6 7">
    <name type="scientific">Palleronia pelagia</name>
    <dbReference type="NCBI Taxonomy" id="387096"/>
    <lineage>
        <taxon>Bacteria</taxon>
        <taxon>Pseudomonadati</taxon>
        <taxon>Pseudomonadota</taxon>
        <taxon>Alphaproteobacteria</taxon>
        <taxon>Rhodobacterales</taxon>
        <taxon>Roseobacteraceae</taxon>
        <taxon>Palleronia</taxon>
    </lineage>
</organism>
<dbReference type="PANTHER" id="PTHR43851:SF3">
    <property type="entry name" value="COENZYME Q8"/>
    <property type="match status" value="1"/>
</dbReference>
<dbReference type="OrthoDB" id="9795390at2"/>
<dbReference type="AlphaFoldDB" id="A0A1H8JLQ2"/>
<keyword evidence="3" id="KW-0547">Nucleotide-binding</keyword>
<dbReference type="RefSeq" id="WP_091846104.1">
    <property type="nucleotide sequence ID" value="NZ_FOCM01000006.1"/>
</dbReference>
<dbReference type="Proteomes" id="UP000199372">
    <property type="component" value="Unassembled WGS sequence"/>
</dbReference>
<dbReference type="InterPro" id="IPR034646">
    <property type="entry name" value="ADCK3_dom"/>
</dbReference>
<reference evidence="7" key="1">
    <citation type="submission" date="2016-10" db="EMBL/GenBank/DDBJ databases">
        <authorList>
            <person name="Varghese N."/>
            <person name="Submissions S."/>
        </authorList>
    </citation>
    <scope>NUCLEOTIDE SEQUENCE [LARGE SCALE GENOMIC DNA]</scope>
    <source>
        <strain evidence="7">DSM 26893</strain>
    </source>
</reference>
<name>A0A1H8JLQ2_9RHOB</name>
<dbReference type="SUPFAM" id="SSF56112">
    <property type="entry name" value="Protein kinase-like (PK-like)"/>
    <property type="match status" value="1"/>
</dbReference>
<dbReference type="Pfam" id="PF03109">
    <property type="entry name" value="ABC1"/>
    <property type="match status" value="1"/>
</dbReference>
<dbReference type="InterPro" id="IPR051409">
    <property type="entry name" value="Atypical_kinase_ADCK"/>
</dbReference>
<evidence type="ECO:0000256" key="3">
    <source>
        <dbReference type="ARBA" id="ARBA00022741"/>
    </source>
</evidence>
<dbReference type="EMBL" id="FOCM01000006">
    <property type="protein sequence ID" value="SEN81694.1"/>
    <property type="molecule type" value="Genomic_DNA"/>
</dbReference>
<dbReference type="InterPro" id="IPR004147">
    <property type="entry name" value="ABC1_dom"/>
</dbReference>
<dbReference type="PANTHER" id="PTHR43851">
    <property type="match status" value="1"/>
</dbReference>
<keyword evidence="7" id="KW-1185">Reference proteome</keyword>
<gene>
    <name evidence="6" type="ORF">SAMN04488011_106266</name>
</gene>
<keyword evidence="2" id="KW-0808">Transferase</keyword>
<feature type="domain" description="ABC1 atypical kinase-like" evidence="5">
    <location>
        <begin position="101"/>
        <end position="336"/>
    </location>
</feature>
<dbReference type="CDD" id="cd13970">
    <property type="entry name" value="ABC1_ADCK3"/>
    <property type="match status" value="1"/>
</dbReference>
<accession>A0A1H8JLQ2</accession>
<comment type="similarity">
    <text evidence="1">Belongs to the protein kinase superfamily. ADCK protein kinase family.</text>
</comment>
<evidence type="ECO:0000256" key="4">
    <source>
        <dbReference type="ARBA" id="ARBA00022840"/>
    </source>
</evidence>
<keyword evidence="4" id="KW-0067">ATP-binding</keyword>
<dbReference type="GO" id="GO:0016740">
    <property type="term" value="F:transferase activity"/>
    <property type="evidence" value="ECO:0007669"/>
    <property type="project" value="UniProtKB-KW"/>
</dbReference>
<evidence type="ECO:0000313" key="7">
    <source>
        <dbReference type="Proteomes" id="UP000199372"/>
    </source>
</evidence>
<evidence type="ECO:0000313" key="6">
    <source>
        <dbReference type="EMBL" id="SEN81694.1"/>
    </source>
</evidence>
<evidence type="ECO:0000256" key="2">
    <source>
        <dbReference type="ARBA" id="ARBA00022679"/>
    </source>
</evidence>
<evidence type="ECO:0000256" key="1">
    <source>
        <dbReference type="ARBA" id="ARBA00009670"/>
    </source>
</evidence>